<dbReference type="FunFam" id="1.20.1270.60:FF:000079">
    <property type="entry name" value="Transcription factor SipA3"/>
    <property type="match status" value="1"/>
</dbReference>
<feature type="region of interest" description="Disordered" evidence="6">
    <location>
        <begin position="453"/>
        <end position="496"/>
    </location>
</feature>
<feature type="region of interest" description="Disordered" evidence="6">
    <location>
        <begin position="291"/>
        <end position="312"/>
    </location>
</feature>
<dbReference type="FunFam" id="2.30.29.30:FF:000349">
    <property type="entry name" value="Transcription factor SipA3"/>
    <property type="match status" value="1"/>
</dbReference>
<keyword evidence="2" id="KW-0812">Transmembrane</keyword>
<feature type="region of interest" description="Disordered" evidence="6">
    <location>
        <begin position="863"/>
        <end position="901"/>
    </location>
</feature>
<feature type="compositionally biased region" description="Polar residues" evidence="6">
    <location>
        <begin position="557"/>
        <end position="581"/>
    </location>
</feature>
<feature type="coiled-coil region" evidence="5">
    <location>
        <begin position="244"/>
        <end position="271"/>
    </location>
</feature>
<feature type="region of interest" description="Disordered" evidence="6">
    <location>
        <begin position="636"/>
        <end position="660"/>
    </location>
</feature>
<evidence type="ECO:0000259" key="8">
    <source>
        <dbReference type="PROSITE" id="PS51778"/>
    </source>
</evidence>
<evidence type="ECO:0000256" key="1">
    <source>
        <dbReference type="ARBA" id="ARBA00004370"/>
    </source>
</evidence>
<dbReference type="Pfam" id="PF16746">
    <property type="entry name" value="BAR_3"/>
    <property type="match status" value="1"/>
</dbReference>
<evidence type="ECO:0000256" key="2">
    <source>
        <dbReference type="ARBA" id="ARBA00022692"/>
    </source>
</evidence>
<evidence type="ECO:0000256" key="3">
    <source>
        <dbReference type="ARBA" id="ARBA00022989"/>
    </source>
</evidence>
<dbReference type="Gene3D" id="2.30.29.30">
    <property type="entry name" value="Pleckstrin-homology domain (PH domain)/Phosphotyrosine-binding domain (PTB)"/>
    <property type="match status" value="1"/>
</dbReference>
<dbReference type="InterPro" id="IPR027267">
    <property type="entry name" value="AH/BAR_dom_sf"/>
</dbReference>
<keyword evidence="10" id="KW-1185">Reference proteome</keyword>
<dbReference type="Proteomes" id="UP000606974">
    <property type="component" value="Unassembled WGS sequence"/>
</dbReference>
<dbReference type="OrthoDB" id="10070851at2759"/>
<dbReference type="InterPro" id="IPR004148">
    <property type="entry name" value="BAR_dom"/>
</dbReference>
<accession>A0A8H7E3U4</accession>
<dbReference type="InterPro" id="IPR039463">
    <property type="entry name" value="Sip3/Lam1_BAR"/>
</dbReference>
<dbReference type="InterPro" id="IPR042067">
    <property type="entry name" value="Sip3_PH"/>
</dbReference>
<dbReference type="CDD" id="cd13280">
    <property type="entry name" value="PH_SIP3"/>
    <property type="match status" value="1"/>
</dbReference>
<evidence type="ECO:0000313" key="9">
    <source>
        <dbReference type="EMBL" id="KAF7507640.1"/>
    </source>
</evidence>
<dbReference type="GO" id="GO:0005737">
    <property type="term" value="C:cytoplasm"/>
    <property type="evidence" value="ECO:0007669"/>
    <property type="project" value="InterPro"/>
</dbReference>
<dbReference type="SUPFAM" id="SSF103657">
    <property type="entry name" value="BAR/IMD domain-like"/>
    <property type="match status" value="1"/>
</dbReference>
<keyword evidence="5" id="KW-0175">Coiled coil</keyword>
<keyword evidence="3" id="KW-1133">Transmembrane helix</keyword>
<proteinExistence type="predicted"/>
<evidence type="ECO:0000256" key="4">
    <source>
        <dbReference type="ARBA" id="ARBA00023136"/>
    </source>
</evidence>
<dbReference type="Pfam" id="PF00169">
    <property type="entry name" value="PH"/>
    <property type="match status" value="1"/>
</dbReference>
<feature type="domain" description="PH" evidence="7">
    <location>
        <begin position="312"/>
        <end position="413"/>
    </location>
</feature>
<dbReference type="InterPro" id="IPR031968">
    <property type="entry name" value="VASt"/>
</dbReference>
<evidence type="ECO:0000259" key="7">
    <source>
        <dbReference type="PROSITE" id="PS50003"/>
    </source>
</evidence>
<dbReference type="InterPro" id="IPR011993">
    <property type="entry name" value="PH-like_dom_sf"/>
</dbReference>
<evidence type="ECO:0008006" key="11">
    <source>
        <dbReference type="Google" id="ProtNLM"/>
    </source>
</evidence>
<dbReference type="PROSITE" id="PS50003">
    <property type="entry name" value="PH_DOMAIN"/>
    <property type="match status" value="1"/>
</dbReference>
<dbReference type="SMART" id="SM00233">
    <property type="entry name" value="PH"/>
    <property type="match status" value="1"/>
</dbReference>
<dbReference type="CDD" id="cd07609">
    <property type="entry name" value="BAR_SIP3_fungi"/>
    <property type="match status" value="1"/>
</dbReference>
<comment type="subcellular location">
    <subcellularLocation>
        <location evidence="1">Membrane</location>
    </subcellularLocation>
</comment>
<evidence type="ECO:0000256" key="6">
    <source>
        <dbReference type="SAM" id="MobiDB-lite"/>
    </source>
</evidence>
<dbReference type="GO" id="GO:0016020">
    <property type="term" value="C:membrane"/>
    <property type="evidence" value="ECO:0007669"/>
    <property type="project" value="UniProtKB-SubCell"/>
</dbReference>
<dbReference type="InterPro" id="IPR001849">
    <property type="entry name" value="PH_domain"/>
</dbReference>
<dbReference type="EMBL" id="JAACFV010000065">
    <property type="protein sequence ID" value="KAF7507640.1"/>
    <property type="molecule type" value="Genomic_DNA"/>
</dbReference>
<dbReference type="SUPFAM" id="SSF50729">
    <property type="entry name" value="PH domain-like"/>
    <property type="match status" value="1"/>
</dbReference>
<dbReference type="PANTHER" id="PTHR14248">
    <property type="entry name" value="CYCLIN Y, ISOFORM A"/>
    <property type="match status" value="1"/>
</dbReference>
<feature type="compositionally biased region" description="Polar residues" evidence="6">
    <location>
        <begin position="466"/>
        <end position="479"/>
    </location>
</feature>
<feature type="region of interest" description="Disordered" evidence="6">
    <location>
        <begin position="540"/>
        <end position="581"/>
    </location>
</feature>
<dbReference type="Gene3D" id="1.20.1270.60">
    <property type="entry name" value="Arfaptin homology (AH) domain/BAR domain"/>
    <property type="match status" value="1"/>
</dbReference>
<evidence type="ECO:0000256" key="5">
    <source>
        <dbReference type="SAM" id="Coils"/>
    </source>
</evidence>
<feature type="region of interest" description="Disordered" evidence="6">
    <location>
        <begin position="676"/>
        <end position="698"/>
    </location>
</feature>
<feature type="domain" description="VASt" evidence="8">
    <location>
        <begin position="943"/>
        <end position="1114"/>
    </location>
</feature>
<sequence length="1425" mass="158940">MSATQQASLAQVGKLINLIPVGLKEAALDSPTFRATTIYFSEQVDLIEKWAEEYLKSTNKLISESGTLENVINSFIAHALLPNSITEAVVDHDYSVLAMRKYGEGAKDFWMSTLAVVKRLTASVVEPTRLFLQNDLRAFKDVRRNLELCQKAFDALQTKYASHAKTKEPSSLREDAFQLHEARKAYLKASMDYCVAAPQLRTTIDKLLIRIFSDQWREMRASRENSGATFARGLNEMERVTGWVREMENSDKTFKRELQAARKELEETAETVTRPSRELDDYAVSTVPYLGHAPSASHGNVPKSPKKDPVKKSEKQGWLYLRTFSGKPVRTVWVRRWAFVKNGIFGWLLQSARAGGVEESERIGVLLCNVRPALQEERRFCFEVKTKNNAIMLQADTQAELTEWISVFENAKSTALDDPGSTDSFVGKAGQPDPAFTISPPSVPEFGTLVLDSVNPGSRDEESNTLERTGTMLSSSQEGGSEITRKGTGLGIEGGGLRDHAARAMSKVDLPRRSAATGTPGSPALGGIASLIAASHGSMPVGPGAPVKPAETEKPKSSFTLASRDMPSNTLAPSTLINPPAPTQLSKQAVIVSGERGISSLADKSGGMPSGLLANMWGSWNWGYVNRLERGEVKLPSETKPLEQPSPLMLPSGSPPSEPIQSLAKESLVLRSPSATDLTLADGRSKNPPPSPGKHNTISMDLESAKALRSAIAPQEYPTYYPLQLKTQDAQFRLLFPSVSKDEKLVLVFRATWNPNDQQEFPGRAYVTTHEIYFYSHHLGLVLASGVSLSTIEEVTAAPGRDCDFLFLHMRDVKDDGRTRITIKTFLEPLKLLQRRLNYLVRNSVAEEPSDLENVIKTLVKMENQRRKRSTSSESWEDVSISTPMDDGTAGGAARSRQNLNDLKAPVRVDRSLEKQLGRYGEAKEAPKFKLPAQPVIYTPAGNLHKAVEKNFDVSPKALFHVLFGDKSAVWQLLQHERCAKNLKQGPWVSVGEGHLRRDFDFEIPISDTLGRTRDMAVRDYQVVDVLSDHLCYVVTDKRTAWHLPYRRNFKIVSKIVITHLAKSKSKLAIFTKVEWIRRPWMLKGIIDNQAMDDLELDALDLTDLATDQVRRLGPYSRTKKAIQIFGHVGHSSSVTQLQLDKMPINIEMRRRLPVQHTLLALLLHTTTSAIENMFTSLLGIILDTLRWFWKTGSANSVILSLLVVSALANGFYSTRDSWQWWHERSATRFMARMGVQADTVMSKAVFVRDLDAIATPMNLNSTLSTASEGAANNLGGERESPCYATFQSAHQLEDDLDTAPPLRSPPLPPLPNSLTRQNEIKYRIHHTRGKLAAYRHDLLVAMRVINAVEREVLRSEWEGWVRAEARRCRWIGRLLEDSGSGTVEEEEEGGSLMLEGKERGEVQRWYDVYCESCRRDWDGLRAGR</sequence>
<evidence type="ECO:0000313" key="10">
    <source>
        <dbReference type="Proteomes" id="UP000606974"/>
    </source>
</evidence>
<comment type="caution">
    <text evidence="9">The sequence shown here is derived from an EMBL/GenBank/DDBJ whole genome shotgun (WGS) entry which is preliminary data.</text>
</comment>
<keyword evidence="4" id="KW-0472">Membrane</keyword>
<reference evidence="9" key="1">
    <citation type="submission" date="2020-02" db="EMBL/GenBank/DDBJ databases">
        <authorList>
            <person name="Palmer J.M."/>
        </authorList>
    </citation>
    <scope>NUCLEOTIDE SEQUENCE</scope>
    <source>
        <strain evidence="9">EPUS1.4</strain>
        <tissue evidence="9">Thallus</tissue>
    </source>
</reference>
<protein>
    <recommendedName>
        <fullName evidence="11">Transcription factor SipA3</fullName>
    </recommendedName>
</protein>
<dbReference type="PROSITE" id="PS51778">
    <property type="entry name" value="VAST"/>
    <property type="match status" value="1"/>
</dbReference>
<organism evidence="9 10">
    <name type="scientific">Endocarpon pusillum</name>
    <dbReference type="NCBI Taxonomy" id="364733"/>
    <lineage>
        <taxon>Eukaryota</taxon>
        <taxon>Fungi</taxon>
        <taxon>Dikarya</taxon>
        <taxon>Ascomycota</taxon>
        <taxon>Pezizomycotina</taxon>
        <taxon>Eurotiomycetes</taxon>
        <taxon>Chaetothyriomycetidae</taxon>
        <taxon>Verrucariales</taxon>
        <taxon>Verrucariaceae</taxon>
        <taxon>Endocarpon</taxon>
    </lineage>
</organism>
<gene>
    <name evidence="9" type="ORF">GJ744_010193</name>
</gene>
<dbReference type="Pfam" id="PF16016">
    <property type="entry name" value="VASt"/>
    <property type="match status" value="1"/>
</dbReference>
<name>A0A8H7E3U4_9EURO</name>